<evidence type="ECO:0008006" key="5">
    <source>
        <dbReference type="Google" id="ProtNLM"/>
    </source>
</evidence>
<reference evidence="3" key="2">
    <citation type="submission" date="2020-09" db="EMBL/GenBank/DDBJ databases">
        <authorList>
            <person name="Sun Q."/>
            <person name="Zhou Y."/>
        </authorList>
    </citation>
    <scope>NUCLEOTIDE SEQUENCE</scope>
    <source>
        <strain evidence="3">CGMCC 4.5737</strain>
    </source>
</reference>
<evidence type="ECO:0000256" key="2">
    <source>
        <dbReference type="SAM" id="SignalP"/>
    </source>
</evidence>
<gene>
    <name evidence="3" type="ORF">GCM10012275_29250</name>
</gene>
<sequence>MEKSTSLARKGLVFTFLFGAAALLPTTGATAAESGPEGASAGTGVGAGVQDRQQCSPQGDILTSAKPWTDPADGQQHHLVTEIGPDGKANLAKFGGGQHQQMDICVNPEDSRTAFLKPRNVGDRSMCYGVPGKNLADNTPLSQVPCGSSNDSAEIALFDKSPNGNDVVLKVVHRQPDGSVHFKCVAPAGGNVSPQQQIVQVSCGAIDTSAPQNRWILVGLPKAG</sequence>
<comment type="caution">
    <text evidence="3">The sequence shown here is derived from an EMBL/GenBank/DDBJ whole genome shotgun (WGS) entry which is preliminary data.</text>
</comment>
<accession>A0A8J3CBW1</accession>
<feature type="compositionally biased region" description="Low complexity" evidence="1">
    <location>
        <begin position="29"/>
        <end position="40"/>
    </location>
</feature>
<feature type="region of interest" description="Disordered" evidence="1">
    <location>
        <begin position="29"/>
        <end position="57"/>
    </location>
</feature>
<reference evidence="3" key="1">
    <citation type="journal article" date="2014" name="Int. J. Syst. Evol. Microbiol.">
        <title>Complete genome sequence of Corynebacterium casei LMG S-19264T (=DSM 44701T), isolated from a smear-ripened cheese.</title>
        <authorList>
            <consortium name="US DOE Joint Genome Institute (JGI-PGF)"/>
            <person name="Walter F."/>
            <person name="Albersmeier A."/>
            <person name="Kalinowski J."/>
            <person name="Ruckert C."/>
        </authorList>
    </citation>
    <scope>NUCLEOTIDE SEQUENCE</scope>
    <source>
        <strain evidence="3">CGMCC 4.5737</strain>
    </source>
</reference>
<dbReference type="RefSeq" id="WP_189057950.1">
    <property type="nucleotide sequence ID" value="NZ_BMMK01000012.1"/>
</dbReference>
<dbReference type="AlphaFoldDB" id="A0A8J3CBW1"/>
<dbReference type="Proteomes" id="UP000637578">
    <property type="component" value="Unassembled WGS sequence"/>
</dbReference>
<organism evidence="3 4">
    <name type="scientific">Longimycelium tulufanense</name>
    <dbReference type="NCBI Taxonomy" id="907463"/>
    <lineage>
        <taxon>Bacteria</taxon>
        <taxon>Bacillati</taxon>
        <taxon>Actinomycetota</taxon>
        <taxon>Actinomycetes</taxon>
        <taxon>Pseudonocardiales</taxon>
        <taxon>Pseudonocardiaceae</taxon>
        <taxon>Longimycelium</taxon>
    </lineage>
</organism>
<dbReference type="EMBL" id="BMMK01000012">
    <property type="protein sequence ID" value="GGM56308.1"/>
    <property type="molecule type" value="Genomic_DNA"/>
</dbReference>
<proteinExistence type="predicted"/>
<keyword evidence="2" id="KW-0732">Signal</keyword>
<feature type="chain" id="PRO_5035231723" description="Ricin B lectin domain-containing protein" evidence="2">
    <location>
        <begin position="32"/>
        <end position="224"/>
    </location>
</feature>
<keyword evidence="4" id="KW-1185">Reference proteome</keyword>
<name>A0A8J3CBW1_9PSEU</name>
<protein>
    <recommendedName>
        <fullName evidence="5">Ricin B lectin domain-containing protein</fullName>
    </recommendedName>
</protein>
<evidence type="ECO:0000256" key="1">
    <source>
        <dbReference type="SAM" id="MobiDB-lite"/>
    </source>
</evidence>
<evidence type="ECO:0000313" key="3">
    <source>
        <dbReference type="EMBL" id="GGM56308.1"/>
    </source>
</evidence>
<evidence type="ECO:0000313" key="4">
    <source>
        <dbReference type="Proteomes" id="UP000637578"/>
    </source>
</evidence>
<feature type="signal peptide" evidence="2">
    <location>
        <begin position="1"/>
        <end position="31"/>
    </location>
</feature>